<dbReference type="OrthoDB" id="9776488at2"/>
<name>U7UBG8_9FIRM</name>
<dbReference type="CDD" id="cd00854">
    <property type="entry name" value="NagA"/>
    <property type="match status" value="1"/>
</dbReference>
<feature type="binding site" evidence="11">
    <location>
        <position position="248"/>
    </location>
    <ligand>
        <name>substrate</name>
    </ligand>
</feature>
<comment type="cofactor">
    <cofactor evidence="12">
        <name>a divalent metal cation</name>
        <dbReference type="ChEBI" id="CHEBI:60240"/>
    </cofactor>
    <text evidence="12">Binds 1 divalent metal cation per subunit.</text>
</comment>
<evidence type="ECO:0000256" key="7">
    <source>
        <dbReference type="ARBA" id="ARBA00047647"/>
    </source>
</evidence>
<keyword evidence="15" id="KW-1185">Reference proteome</keyword>
<dbReference type="Proteomes" id="UP000017090">
    <property type="component" value="Unassembled WGS sequence"/>
</dbReference>
<dbReference type="InterPro" id="IPR011059">
    <property type="entry name" value="Metal-dep_hydrolase_composite"/>
</dbReference>
<evidence type="ECO:0000256" key="1">
    <source>
        <dbReference type="ARBA" id="ARBA00010716"/>
    </source>
</evidence>
<protein>
    <recommendedName>
        <fullName evidence="3">N-acetylglucosamine-6-phosphate deacetylase</fullName>
        <ecNumber evidence="2">3.5.1.25</ecNumber>
    </recommendedName>
</protein>
<evidence type="ECO:0000256" key="6">
    <source>
        <dbReference type="ARBA" id="ARBA00023277"/>
    </source>
</evidence>
<evidence type="ECO:0000256" key="8">
    <source>
        <dbReference type="ARBA" id="ARBA00060590"/>
    </source>
</evidence>
<evidence type="ECO:0000256" key="9">
    <source>
        <dbReference type="PIRNR" id="PIRNR038994"/>
    </source>
</evidence>
<dbReference type="SUPFAM" id="SSF51338">
    <property type="entry name" value="Composite domain of metallo-dependent hydrolases"/>
    <property type="match status" value="1"/>
</dbReference>
<feature type="binding site" evidence="11">
    <location>
        <position position="224"/>
    </location>
    <ligand>
        <name>substrate</name>
    </ligand>
</feature>
<feature type="binding site" evidence="11">
    <location>
        <position position="140"/>
    </location>
    <ligand>
        <name>substrate</name>
    </ligand>
</feature>
<dbReference type="SUPFAM" id="SSF51556">
    <property type="entry name" value="Metallo-dependent hydrolases"/>
    <property type="match status" value="1"/>
</dbReference>
<comment type="catalytic activity">
    <reaction evidence="7">
        <text>N-acetyl-D-glucosamine 6-phosphate + H2O = D-glucosamine 6-phosphate + acetate</text>
        <dbReference type="Rhea" id="RHEA:22936"/>
        <dbReference type="ChEBI" id="CHEBI:15377"/>
        <dbReference type="ChEBI" id="CHEBI:30089"/>
        <dbReference type="ChEBI" id="CHEBI:57513"/>
        <dbReference type="ChEBI" id="CHEBI:58725"/>
        <dbReference type="EC" id="3.5.1.25"/>
    </reaction>
</comment>
<dbReference type="EMBL" id="AWXA01000059">
    <property type="protein sequence ID" value="ERT56646.1"/>
    <property type="molecule type" value="Genomic_DNA"/>
</dbReference>
<evidence type="ECO:0000256" key="10">
    <source>
        <dbReference type="PIRSR" id="PIRSR038994-1"/>
    </source>
</evidence>
<dbReference type="STRING" id="1111454.HMPREF1250_0502"/>
<feature type="active site" description="Proton donor/acceptor" evidence="10">
    <location>
        <position position="271"/>
    </location>
</feature>
<dbReference type="PANTHER" id="PTHR11113:SF14">
    <property type="entry name" value="N-ACETYLGLUCOSAMINE-6-PHOSPHATE DEACETYLASE"/>
    <property type="match status" value="1"/>
</dbReference>
<dbReference type="GO" id="GO:0006046">
    <property type="term" value="P:N-acetylglucosamine catabolic process"/>
    <property type="evidence" value="ECO:0007669"/>
    <property type="project" value="TreeGrafter"/>
</dbReference>
<evidence type="ECO:0000256" key="5">
    <source>
        <dbReference type="ARBA" id="ARBA00022801"/>
    </source>
</evidence>
<dbReference type="Gene3D" id="3.20.20.140">
    <property type="entry name" value="Metal-dependent hydrolases"/>
    <property type="match status" value="1"/>
</dbReference>
<dbReference type="GO" id="GO:0046872">
    <property type="term" value="F:metal ion binding"/>
    <property type="evidence" value="ECO:0007669"/>
    <property type="project" value="UniProtKB-KW"/>
</dbReference>
<reference evidence="14 15" key="1">
    <citation type="submission" date="2013-09" db="EMBL/GenBank/DDBJ databases">
        <authorList>
            <person name="Durkin A.S."/>
            <person name="Haft D.R."/>
            <person name="McCorrison J."/>
            <person name="Torralba M."/>
            <person name="Gillis M."/>
            <person name="Haft D.H."/>
            <person name="Methe B."/>
            <person name="Sutton G."/>
            <person name="Nelson K.E."/>
        </authorList>
    </citation>
    <scope>NUCLEOTIDE SEQUENCE [LARGE SCALE GENOMIC DNA]</scope>
    <source>
        <strain evidence="14 15">BV3C16-1</strain>
    </source>
</reference>
<feature type="binding site" evidence="11">
    <location>
        <begin position="304"/>
        <end position="306"/>
    </location>
    <ligand>
        <name>substrate</name>
    </ligand>
</feature>
<comment type="pathway">
    <text evidence="8">Amino-sugar metabolism; N-acetylneuraminate degradation; D-fructose 6-phosphate from N-acetylneuraminate: step 4/5.</text>
</comment>
<dbReference type="PATRIC" id="fig|1111454.3.peg.2126"/>
<evidence type="ECO:0000256" key="4">
    <source>
        <dbReference type="ARBA" id="ARBA00022723"/>
    </source>
</evidence>
<gene>
    <name evidence="14" type="primary">nagA</name>
    <name evidence="14" type="ORF">HMPREF1250_0502</name>
</gene>
<dbReference type="InterPro" id="IPR006680">
    <property type="entry name" value="Amidohydro-rel"/>
</dbReference>
<keyword evidence="6 9" id="KW-0119">Carbohydrate metabolism</keyword>
<dbReference type="InterPro" id="IPR032466">
    <property type="entry name" value="Metal_Hydrolase"/>
</dbReference>
<feature type="binding site" evidence="11">
    <location>
        <begin position="216"/>
        <end position="217"/>
    </location>
    <ligand>
        <name>substrate</name>
    </ligand>
</feature>
<feature type="binding site" evidence="12">
    <location>
        <position position="129"/>
    </location>
    <ligand>
        <name>Zn(2+)</name>
        <dbReference type="ChEBI" id="CHEBI:29105"/>
    </ligand>
</feature>
<keyword evidence="5 9" id="KW-0378">Hydrolase</keyword>
<feature type="binding site" evidence="12">
    <location>
        <position position="213"/>
    </location>
    <ligand>
        <name>Zn(2+)</name>
        <dbReference type="ChEBI" id="CHEBI:29105"/>
    </ligand>
</feature>
<evidence type="ECO:0000256" key="12">
    <source>
        <dbReference type="PIRSR" id="PIRSR038994-3"/>
    </source>
</evidence>
<evidence type="ECO:0000313" key="14">
    <source>
        <dbReference type="EMBL" id="ERT56646.1"/>
    </source>
</evidence>
<dbReference type="Gene3D" id="2.30.40.10">
    <property type="entry name" value="Urease, subunit C, domain 1"/>
    <property type="match status" value="1"/>
</dbReference>
<organism evidence="14 15">
    <name type="scientific">Megasphaera vaginalis</name>
    <name type="common">ex Srinivasan et al. 2021</name>
    <dbReference type="NCBI Taxonomy" id="1111454"/>
    <lineage>
        <taxon>Bacteria</taxon>
        <taxon>Bacillati</taxon>
        <taxon>Bacillota</taxon>
        <taxon>Negativicutes</taxon>
        <taxon>Veillonellales</taxon>
        <taxon>Veillonellaceae</taxon>
        <taxon>Megasphaera</taxon>
    </lineage>
</organism>
<dbReference type="PANTHER" id="PTHR11113">
    <property type="entry name" value="N-ACETYLGLUCOSAMINE-6-PHOSPHATE DEACETYLASE"/>
    <property type="match status" value="1"/>
</dbReference>
<keyword evidence="4 12" id="KW-0479">Metal-binding</keyword>
<accession>U7UBG8</accession>
<dbReference type="PIRSF" id="PIRSF038994">
    <property type="entry name" value="NagA"/>
    <property type="match status" value="1"/>
</dbReference>
<comment type="similarity">
    <text evidence="1 9">Belongs to the metallo-dependent hydrolases superfamily. NagA family.</text>
</comment>
<dbReference type="FunFam" id="3.20.20.140:FF:000004">
    <property type="entry name" value="N-acetylglucosamine-6-phosphate deacetylase"/>
    <property type="match status" value="1"/>
</dbReference>
<dbReference type="Pfam" id="PF01979">
    <property type="entry name" value="Amidohydro_1"/>
    <property type="match status" value="1"/>
</dbReference>
<dbReference type="RefSeq" id="WP_023054573.1">
    <property type="nucleotide sequence ID" value="NZ_AWXA01000059.1"/>
</dbReference>
<comment type="caution">
    <text evidence="14">The sequence shown here is derived from an EMBL/GenBank/DDBJ whole genome shotgun (WGS) entry which is preliminary data.</text>
</comment>
<dbReference type="GO" id="GO:0008448">
    <property type="term" value="F:N-acetylglucosamine-6-phosphate deacetylase activity"/>
    <property type="evidence" value="ECO:0007669"/>
    <property type="project" value="UniProtKB-EC"/>
</dbReference>
<evidence type="ECO:0000256" key="2">
    <source>
        <dbReference type="ARBA" id="ARBA00011899"/>
    </source>
</evidence>
<proteinExistence type="inferred from homology"/>
<dbReference type="AlphaFoldDB" id="U7UBG8"/>
<sequence length="382" mass="41132">MKAIIDGMLVLPDEILAGYVLLYEDDRITDIVPRKGIRLGRCTEIVDADGNFVVPGFINEHIHGCGGADVMDVDAAALATMQRLLPRTGVTSFLPTTMTAGREEIEKALIRIREAKENTGARILGAHLEGPFINAEYKGAQAAEAIETADFSWLYPYKDVIKIITVAPETLPDQQFLQACDAAGIIVSVGHSAATYEDVTAVMEGRRMYHVTHVYNAMTGLHQRRPGIVGAALVSEKAHCEIICDNLHVHPAAQKIAYRLKGKDKLILITDSLRACLTADSISELGGQTVYVKDGAARLEDGTLAGSIAAMNEVVYNAAVNMGTSLPEAVAMASLTPARDLGVDQFLGSLEKGKQADMVVLDKEDFHVKTTLIAGEIAYSEP</sequence>
<dbReference type="EC" id="3.5.1.25" evidence="2"/>
<dbReference type="NCBIfam" id="TIGR00221">
    <property type="entry name" value="nagA"/>
    <property type="match status" value="1"/>
</dbReference>
<evidence type="ECO:0000256" key="11">
    <source>
        <dbReference type="PIRSR" id="PIRSR038994-2"/>
    </source>
</evidence>
<feature type="domain" description="Amidohydrolase-related" evidence="13">
    <location>
        <begin position="52"/>
        <end position="377"/>
    </location>
</feature>
<feature type="binding site" evidence="12">
    <location>
        <position position="191"/>
    </location>
    <ligand>
        <name>Zn(2+)</name>
        <dbReference type="ChEBI" id="CHEBI:29105"/>
    </ligand>
</feature>
<evidence type="ECO:0000256" key="3">
    <source>
        <dbReference type="ARBA" id="ARBA00018029"/>
    </source>
</evidence>
<evidence type="ECO:0000313" key="15">
    <source>
        <dbReference type="Proteomes" id="UP000017090"/>
    </source>
</evidence>
<dbReference type="eggNOG" id="COG1820">
    <property type="taxonomic scope" value="Bacteria"/>
</dbReference>
<dbReference type="InterPro" id="IPR003764">
    <property type="entry name" value="GlcNAc_6-P_deAcase"/>
</dbReference>
<evidence type="ECO:0000259" key="13">
    <source>
        <dbReference type="Pfam" id="PF01979"/>
    </source>
</evidence>